<keyword evidence="8" id="KW-1185">Reference proteome</keyword>
<comment type="subcellular location">
    <subcellularLocation>
        <location evidence="1">Cytoplasm</location>
        <location evidence="1">Cytoskeleton</location>
        <location evidence="1">Cilium axoneme</location>
    </subcellularLocation>
</comment>
<evidence type="ECO:0000259" key="7">
    <source>
        <dbReference type="PROSITE" id="PS51336"/>
    </source>
</evidence>
<dbReference type="InterPro" id="IPR001564">
    <property type="entry name" value="Nucleoside_diP_kinase"/>
</dbReference>
<dbReference type="InterPro" id="IPR006602">
    <property type="entry name" value="DM10_dom"/>
</dbReference>
<dbReference type="GeneID" id="100366867"/>
<dbReference type="InterPro" id="IPR037993">
    <property type="entry name" value="NDPk7B"/>
</dbReference>
<evidence type="ECO:0000313" key="9">
    <source>
        <dbReference type="RefSeq" id="XP_002737178.1"/>
    </source>
</evidence>
<evidence type="ECO:0000256" key="3">
    <source>
        <dbReference type="ARBA" id="ARBA00023212"/>
    </source>
</evidence>
<evidence type="ECO:0000256" key="4">
    <source>
        <dbReference type="ARBA" id="ARBA00023273"/>
    </source>
</evidence>
<sequence>MDDRLNFIVEWYDPHAALIRRYQFLYYTKDNTVEMYDIKNRRIFLKRSKYDQLELSDLHIGANINIHSRQLKFVDYGDEATKKKLSSTLEKTIAMIKPDAVSKVGHIMDMIFSDGFHMSKAIMAQLSRTDAQRFYAVHQQKPFFNELVDFITSGKVVAMELIGNDAVKHWRTLAGPTDSAVARSEAPNSVRARFGTDKQTNAVHGGDSPENAAKELNIFFGPQPQKNTAKLLDCTCCVIKPHAVSAGHAGKIIIAIQDAGFEVSALQMFNMERANAEEFFEVYKGVVAEYTDMVQELTSGPCIALEITGKGKQTPDEFREFVGPADPEIARHLRPRTLRAVYGQDKIHNGVHCTDLAEDALLETEYFFRILAQ</sequence>
<dbReference type="SUPFAM" id="SSF54919">
    <property type="entry name" value="Nucleoside diphosphate kinase, NDK"/>
    <property type="match status" value="2"/>
</dbReference>
<dbReference type="InterPro" id="IPR011410">
    <property type="entry name" value="NDPK7"/>
</dbReference>
<feature type="binding site" evidence="5">
    <location>
        <position position="201"/>
    </location>
    <ligand>
        <name>ATP</name>
        <dbReference type="ChEBI" id="CHEBI:30616"/>
    </ligand>
</feature>
<feature type="domain" description="DM10" evidence="7">
    <location>
        <begin position="1"/>
        <end position="89"/>
    </location>
</feature>
<feature type="binding site" evidence="5">
    <location>
        <position position="171"/>
    </location>
    <ligand>
        <name>ATP</name>
        <dbReference type="ChEBI" id="CHEBI:30616"/>
    </ligand>
</feature>
<dbReference type="PANTHER" id="PTHR43109:SF2">
    <property type="entry name" value="NUCLEOSIDE DIPHOSPHATE KINASE 7"/>
    <property type="match status" value="1"/>
</dbReference>
<evidence type="ECO:0000256" key="1">
    <source>
        <dbReference type="ARBA" id="ARBA00004430"/>
    </source>
</evidence>
<dbReference type="PROSITE" id="PS51336">
    <property type="entry name" value="DM10"/>
    <property type="match status" value="1"/>
</dbReference>
<dbReference type="SMART" id="SM00676">
    <property type="entry name" value="DM10"/>
    <property type="match status" value="1"/>
</dbReference>
<dbReference type="InterPro" id="IPR057579">
    <property type="entry name" value="DM10_NDK7"/>
</dbReference>
<comment type="caution">
    <text evidence="5">Lacks conserved residue(s) required for the propagation of feature annotation.</text>
</comment>
<feature type="binding site" evidence="5">
    <location>
        <position position="143"/>
    </location>
    <ligand>
        <name>ATP</name>
        <dbReference type="ChEBI" id="CHEBI:30616"/>
    </ligand>
</feature>
<dbReference type="Pfam" id="PF25364">
    <property type="entry name" value="PH_NDK7_N"/>
    <property type="match status" value="1"/>
</dbReference>
<feature type="binding site" evidence="5">
    <location>
        <position position="191"/>
    </location>
    <ligand>
        <name>ATP</name>
        <dbReference type="ChEBI" id="CHEBI:30616"/>
    </ligand>
</feature>
<dbReference type="InterPro" id="IPR036850">
    <property type="entry name" value="NDK-like_dom_sf"/>
</dbReference>
<dbReference type="InterPro" id="IPR034907">
    <property type="entry name" value="NDK-like_dom"/>
</dbReference>
<feature type="binding site" evidence="5">
    <location>
        <position position="97"/>
    </location>
    <ligand>
        <name>ATP</name>
        <dbReference type="ChEBI" id="CHEBI:30616"/>
    </ligand>
</feature>
<reference evidence="9" key="1">
    <citation type="submission" date="2025-08" db="UniProtKB">
        <authorList>
            <consortium name="RefSeq"/>
        </authorList>
    </citation>
    <scope>IDENTIFICATION</scope>
    <source>
        <tissue evidence="9">Testes</tissue>
    </source>
</reference>
<dbReference type="PRINTS" id="PR01243">
    <property type="entry name" value="NUCDPKINASE"/>
</dbReference>
<evidence type="ECO:0000313" key="8">
    <source>
        <dbReference type="Proteomes" id="UP000694865"/>
    </source>
</evidence>
<dbReference type="Gene3D" id="3.30.70.141">
    <property type="entry name" value="Nucleoside diphosphate kinase-like domain"/>
    <property type="match status" value="2"/>
</dbReference>
<comment type="similarity">
    <text evidence="5 6">Belongs to the NDK family.</text>
</comment>
<dbReference type="Gene3D" id="2.30.29.170">
    <property type="match status" value="1"/>
</dbReference>
<dbReference type="Proteomes" id="UP000694865">
    <property type="component" value="Unplaced"/>
</dbReference>
<gene>
    <name evidence="9" type="primary">LOC100366867</name>
</gene>
<protein>
    <submittedName>
        <fullName evidence="9">Nucleoside diphosphate kinase 7-like</fullName>
    </submittedName>
</protein>
<dbReference type="CDD" id="cd04412">
    <property type="entry name" value="NDPk7B"/>
    <property type="match status" value="1"/>
</dbReference>
<keyword evidence="3" id="KW-0206">Cytoskeleton</keyword>
<proteinExistence type="inferred from homology"/>
<evidence type="ECO:0000256" key="5">
    <source>
        <dbReference type="PROSITE-ProRule" id="PRU00706"/>
    </source>
</evidence>
<dbReference type="PIRSF" id="PIRSF036503">
    <property type="entry name" value="NDK7"/>
    <property type="match status" value="1"/>
</dbReference>
<organism evidence="8 9">
    <name type="scientific">Saccoglossus kowalevskii</name>
    <name type="common">Acorn worm</name>
    <dbReference type="NCBI Taxonomy" id="10224"/>
    <lineage>
        <taxon>Eukaryota</taxon>
        <taxon>Metazoa</taxon>
        <taxon>Hemichordata</taxon>
        <taxon>Enteropneusta</taxon>
        <taxon>Harrimaniidae</taxon>
        <taxon>Saccoglossus</taxon>
    </lineage>
</organism>
<dbReference type="PANTHER" id="PTHR43109">
    <property type="entry name" value="NUCLEOSIDE DIPHOSPHATE KINASE 7"/>
    <property type="match status" value="1"/>
</dbReference>
<feature type="active site" description="Pros-phosphohistidine intermediate" evidence="5">
    <location>
        <position position="204"/>
    </location>
</feature>
<keyword evidence="2" id="KW-0963">Cytoplasm</keyword>
<dbReference type="RefSeq" id="XP_002737178.1">
    <property type="nucleotide sequence ID" value="XM_002737132.2"/>
</dbReference>
<dbReference type="SMART" id="SM00562">
    <property type="entry name" value="NDK"/>
    <property type="match status" value="2"/>
</dbReference>
<evidence type="ECO:0000256" key="2">
    <source>
        <dbReference type="ARBA" id="ARBA00022490"/>
    </source>
</evidence>
<feature type="binding site" evidence="5">
    <location>
        <position position="177"/>
    </location>
    <ligand>
        <name>ATP</name>
        <dbReference type="ChEBI" id="CHEBI:30616"/>
    </ligand>
</feature>
<dbReference type="PROSITE" id="PS51374">
    <property type="entry name" value="NDPK_LIKE"/>
    <property type="match status" value="2"/>
</dbReference>
<dbReference type="Pfam" id="PF00334">
    <property type="entry name" value="NDK"/>
    <property type="match status" value="2"/>
</dbReference>
<feature type="active site" description="Pros-phosphohistidine intermediate" evidence="5">
    <location>
        <position position="352"/>
    </location>
</feature>
<name>A0ABM0GTR7_SACKO</name>
<evidence type="ECO:0000256" key="6">
    <source>
        <dbReference type="RuleBase" id="RU004011"/>
    </source>
</evidence>
<keyword evidence="4" id="KW-0966">Cell projection</keyword>
<accession>A0ABM0GTR7</accession>